<dbReference type="Pfam" id="PF13242">
    <property type="entry name" value="Hydrolase_like"/>
    <property type="match status" value="1"/>
</dbReference>
<comment type="similarity">
    <text evidence="3">Belongs to the N-acylglucosamine 2-epimerase family.</text>
</comment>
<evidence type="ECO:0000256" key="6">
    <source>
        <dbReference type="ARBA" id="ARBA00022801"/>
    </source>
</evidence>
<evidence type="ECO:0000256" key="5">
    <source>
        <dbReference type="ARBA" id="ARBA00022723"/>
    </source>
</evidence>
<evidence type="ECO:0000256" key="8">
    <source>
        <dbReference type="ARBA" id="ARBA00023277"/>
    </source>
</evidence>
<dbReference type="CDD" id="cd07503">
    <property type="entry name" value="HAD_HisB-N"/>
    <property type="match status" value="1"/>
</dbReference>
<dbReference type="SUPFAM" id="SSF56784">
    <property type="entry name" value="HAD-like"/>
    <property type="match status" value="1"/>
</dbReference>
<keyword evidence="7" id="KW-0413">Isomerase</keyword>
<name>A0ABP2BM36_9HYPH</name>
<dbReference type="InterPro" id="IPR036412">
    <property type="entry name" value="HAD-like_sf"/>
</dbReference>
<dbReference type="NCBIfam" id="TIGR01662">
    <property type="entry name" value="HAD-SF-IIIA"/>
    <property type="match status" value="1"/>
</dbReference>
<evidence type="ECO:0000256" key="2">
    <source>
        <dbReference type="ARBA" id="ARBA00005628"/>
    </source>
</evidence>
<dbReference type="PANTHER" id="PTHR42891">
    <property type="entry name" value="D-GLYCERO-BETA-D-MANNO-HEPTOSE-1,7-BISPHOSPHATE 7-PHOSPHATASE"/>
    <property type="match status" value="1"/>
</dbReference>
<dbReference type="Gene3D" id="3.40.50.1000">
    <property type="entry name" value="HAD superfamily/HAD-like"/>
    <property type="match status" value="1"/>
</dbReference>
<gene>
    <name evidence="10" type="ORF">AGR13a_Lc120127</name>
</gene>
<keyword evidence="6" id="KW-0378">Hydrolase</keyword>
<reference evidence="10 11" key="1">
    <citation type="submission" date="2016-01" db="EMBL/GenBank/DDBJ databases">
        <authorList>
            <person name="Regsiter A."/>
            <person name="william w."/>
        </authorList>
    </citation>
    <scope>NUCLEOTIDE SEQUENCE [LARGE SCALE GENOMIC DNA]</scope>
    <source>
        <strain evidence="10 11">CFBP 6927</strain>
    </source>
</reference>
<dbReference type="InterPro" id="IPR012341">
    <property type="entry name" value="6hp_glycosidase-like_sf"/>
</dbReference>
<organism evidence="10 11">
    <name type="scientific">Agrobacterium genomosp. 13 str. CFBP 6927</name>
    <dbReference type="NCBI Taxonomy" id="1183428"/>
    <lineage>
        <taxon>Bacteria</taxon>
        <taxon>Pseudomonadati</taxon>
        <taxon>Pseudomonadota</taxon>
        <taxon>Alphaproteobacteria</taxon>
        <taxon>Hyphomicrobiales</taxon>
        <taxon>Rhizobiaceae</taxon>
        <taxon>Rhizobium/Agrobacterium group</taxon>
        <taxon>Agrobacterium</taxon>
        <taxon>Agrobacterium tumefaciens complex</taxon>
    </lineage>
</organism>
<evidence type="ECO:0000313" key="10">
    <source>
        <dbReference type="EMBL" id="CUX55062.1"/>
    </source>
</evidence>
<keyword evidence="11" id="KW-1185">Reference proteome</keyword>
<dbReference type="InterPro" id="IPR008928">
    <property type="entry name" value="6-hairpin_glycosidase_sf"/>
</dbReference>
<comment type="similarity">
    <text evidence="2">Belongs to the GmhB family.</text>
</comment>
<dbReference type="EMBL" id="FBWH01000038">
    <property type="protein sequence ID" value="CUX55062.1"/>
    <property type="molecule type" value="Genomic_DNA"/>
</dbReference>
<sequence length="556" mass="62833">MSGFSNAKTEYDDLKTWLFEHALPLWGSEGCDRQGGGFHEKIDLTGKAIDAGRRTRVTGRQIYSFSAAVRMGWPSDGRWFVDHGWTFMTQKCFKLDGSMKSVIDLTGQENIDEFDLYDHAFALFGLWAACDTNSDNRATIERQALTCLQAMIAGWKHPRAGFEEAIPRKLPLRSNPHMHLLEACLAWLDYMPSSGSELWEQVADEIAELALTRFIGPNGALREFFDAEWNPMPGLDGRLVEPGHQFEWAWLLMRWARLRGRKDAITAAKRLVEIGEARGINENGFPFNSILDDLTPHDRGSRLWQQTERIKAWLAMTDIAADPETRDHAFQKVADAASGLKSFLDVPIKGLWKDRIKEDGTFIDEAAPASSLYHIVCSIEEMHRYFSRPNGAKPAVFLDRDGVVNYDTGYVKSSDEIQLIPGAAEAIKYLNEKQYLVFIVTNQSGIGRGFYDVDDYTLVHAHIENLLKAQGARIDDVRFCPFHPDAKHEAFRGEHAWRKPSAGMLFSIMDEWPILQRDSILIGDKDTDIMAAEKAGVKGHLFSGDNLLDFVKSLRL</sequence>
<keyword evidence="5" id="KW-0479">Metal-binding</keyword>
<comment type="subcellular location">
    <subcellularLocation>
        <location evidence="1">Cytoplasm</location>
    </subcellularLocation>
</comment>
<dbReference type="Pfam" id="PF07221">
    <property type="entry name" value="GlcNAc_2-epim"/>
    <property type="match status" value="1"/>
</dbReference>
<dbReference type="Proteomes" id="UP000191812">
    <property type="component" value="Unassembled WGS sequence"/>
</dbReference>
<keyword evidence="8" id="KW-0119">Carbohydrate metabolism</keyword>
<proteinExistence type="inferred from homology"/>
<evidence type="ECO:0000313" key="11">
    <source>
        <dbReference type="Proteomes" id="UP000191812"/>
    </source>
</evidence>
<evidence type="ECO:0000256" key="7">
    <source>
        <dbReference type="ARBA" id="ARBA00023235"/>
    </source>
</evidence>
<evidence type="ECO:0000256" key="3">
    <source>
        <dbReference type="ARBA" id="ARBA00008558"/>
    </source>
</evidence>
<dbReference type="InterPro" id="IPR006549">
    <property type="entry name" value="HAD-SF_hydro_IIIA"/>
</dbReference>
<dbReference type="InterPro" id="IPR006543">
    <property type="entry name" value="Histidinol-phos"/>
</dbReference>
<dbReference type="InterPro" id="IPR023214">
    <property type="entry name" value="HAD_sf"/>
</dbReference>
<keyword evidence="4" id="KW-0963">Cytoplasm</keyword>
<dbReference type="RefSeq" id="WP_080839966.1">
    <property type="nucleotide sequence ID" value="NZ_LT009757.1"/>
</dbReference>
<protein>
    <recommendedName>
        <fullName evidence="9">D,D-heptose 1,7-bisphosphate phosphatase</fullName>
    </recommendedName>
</protein>
<accession>A0ABP2BM36</accession>
<dbReference type="InterPro" id="IPR004446">
    <property type="entry name" value="Heptose_bisP_phosphatase"/>
</dbReference>
<evidence type="ECO:0000256" key="1">
    <source>
        <dbReference type="ARBA" id="ARBA00004496"/>
    </source>
</evidence>
<dbReference type="InterPro" id="IPR010819">
    <property type="entry name" value="AGE/CE"/>
</dbReference>
<evidence type="ECO:0000256" key="4">
    <source>
        <dbReference type="ARBA" id="ARBA00022490"/>
    </source>
</evidence>
<dbReference type="SUPFAM" id="SSF48208">
    <property type="entry name" value="Six-hairpin glycosidases"/>
    <property type="match status" value="1"/>
</dbReference>
<comment type="caution">
    <text evidence="10">The sequence shown here is derived from an EMBL/GenBank/DDBJ whole genome shotgun (WGS) entry which is preliminary data.</text>
</comment>
<dbReference type="PANTHER" id="PTHR42891:SF1">
    <property type="entry name" value="D-GLYCERO-BETA-D-MANNO-HEPTOSE-1,7-BISPHOSPHATE 7-PHOSPHATASE"/>
    <property type="match status" value="1"/>
</dbReference>
<dbReference type="NCBIfam" id="TIGR01656">
    <property type="entry name" value="Histidinol-ppas"/>
    <property type="match status" value="1"/>
</dbReference>
<dbReference type="Gene3D" id="1.50.10.10">
    <property type="match status" value="1"/>
</dbReference>
<evidence type="ECO:0000256" key="9">
    <source>
        <dbReference type="ARBA" id="ARBA00031828"/>
    </source>
</evidence>